<dbReference type="AlphaFoldDB" id="A0A086LRA0"/>
<protein>
    <submittedName>
        <fullName evidence="5">ACR, YagE family COG1723 domain-containing protein</fullName>
    </submittedName>
</protein>
<feature type="compositionally biased region" description="Basic residues" evidence="2">
    <location>
        <begin position="97"/>
        <end position="107"/>
    </location>
</feature>
<dbReference type="EMBL" id="AFYV02002285">
    <property type="protein sequence ID" value="KFG59168.1"/>
    <property type="molecule type" value="Genomic_DNA"/>
</dbReference>
<dbReference type="PANTHER" id="PTHR16255:SF1">
    <property type="entry name" value="REQUIRED FOR MEIOTIC NUCLEAR DIVISION PROTEIN 1 HOMOLOG"/>
    <property type="match status" value="1"/>
</dbReference>
<reference evidence="5 6" key="1">
    <citation type="submission" date="2014-05" db="EMBL/GenBank/DDBJ databases">
        <authorList>
            <person name="Sibley D."/>
            <person name="Venepally P."/>
            <person name="Karamycheva S."/>
            <person name="Hadjithomas M."/>
            <person name="Khan A."/>
            <person name="Brunk B."/>
            <person name="Roos D."/>
            <person name="Caler E."/>
            <person name="Lorenzi H."/>
        </authorList>
    </citation>
    <scope>NUCLEOTIDE SEQUENCE [LARGE SCALE GENOMIC DNA]</scope>
    <source>
        <strain evidence="5 6">RUB</strain>
    </source>
</reference>
<evidence type="ECO:0000313" key="6">
    <source>
        <dbReference type="Proteomes" id="UP000028834"/>
    </source>
</evidence>
<feature type="region of interest" description="Disordered" evidence="2">
    <location>
        <begin position="272"/>
        <end position="318"/>
    </location>
</feature>
<feature type="transmembrane region" description="Helical" evidence="3">
    <location>
        <begin position="796"/>
        <end position="817"/>
    </location>
</feature>
<keyword evidence="3" id="KW-0812">Transmembrane</keyword>
<feature type="domain" description="DUF155" evidence="4">
    <location>
        <begin position="557"/>
        <end position="683"/>
    </location>
</feature>
<proteinExistence type="inferred from homology"/>
<feature type="region of interest" description="Disordered" evidence="2">
    <location>
        <begin position="1"/>
        <end position="109"/>
    </location>
</feature>
<gene>
    <name evidence="5" type="ORF">TGRUB_205150</name>
</gene>
<feature type="compositionally biased region" description="Basic and acidic residues" evidence="2">
    <location>
        <begin position="23"/>
        <end position="36"/>
    </location>
</feature>
<feature type="compositionally biased region" description="Low complexity" evidence="2">
    <location>
        <begin position="61"/>
        <end position="77"/>
    </location>
</feature>
<feature type="domain" description="DUF155" evidence="4">
    <location>
        <begin position="723"/>
        <end position="771"/>
    </location>
</feature>
<evidence type="ECO:0000256" key="2">
    <source>
        <dbReference type="SAM" id="MobiDB-lite"/>
    </source>
</evidence>
<dbReference type="Pfam" id="PF02582">
    <property type="entry name" value="DUF155"/>
    <property type="match status" value="2"/>
</dbReference>
<feature type="compositionally biased region" description="Low complexity" evidence="2">
    <location>
        <begin position="208"/>
        <end position="220"/>
    </location>
</feature>
<feature type="region of interest" description="Disordered" evidence="2">
    <location>
        <begin position="332"/>
        <end position="427"/>
    </location>
</feature>
<evidence type="ECO:0000313" key="5">
    <source>
        <dbReference type="EMBL" id="KFG59168.1"/>
    </source>
</evidence>
<dbReference type="GO" id="GO:0005739">
    <property type="term" value="C:mitochondrion"/>
    <property type="evidence" value="ECO:0007669"/>
    <property type="project" value="UniProtKB-ARBA"/>
</dbReference>
<keyword evidence="3" id="KW-0472">Membrane</keyword>
<comment type="similarity">
    <text evidence="1">Belongs to the RMD1/sif2 family.</text>
</comment>
<feature type="compositionally biased region" description="Basic and acidic residues" evidence="2">
    <location>
        <begin position="299"/>
        <end position="318"/>
    </location>
</feature>
<accession>A0A086LRA0</accession>
<dbReference type="InterPro" id="IPR051624">
    <property type="entry name" value="RMD1/Sad1-interacting"/>
</dbReference>
<evidence type="ECO:0000256" key="1">
    <source>
        <dbReference type="ARBA" id="ARBA00008306"/>
    </source>
</evidence>
<organism evidence="5 6">
    <name type="scientific">Toxoplasma gondii RUB</name>
    <dbReference type="NCBI Taxonomy" id="935652"/>
    <lineage>
        <taxon>Eukaryota</taxon>
        <taxon>Sar</taxon>
        <taxon>Alveolata</taxon>
        <taxon>Apicomplexa</taxon>
        <taxon>Conoidasida</taxon>
        <taxon>Coccidia</taxon>
        <taxon>Eucoccidiorida</taxon>
        <taxon>Eimeriorina</taxon>
        <taxon>Sarcocystidae</taxon>
        <taxon>Toxoplasma</taxon>
    </lineage>
</organism>
<dbReference type="InterPro" id="IPR003734">
    <property type="entry name" value="DUF155"/>
</dbReference>
<evidence type="ECO:0000259" key="4">
    <source>
        <dbReference type="Pfam" id="PF02582"/>
    </source>
</evidence>
<dbReference type="PANTHER" id="PTHR16255">
    <property type="entry name" value="REQUIRED FOR MEIOTIC NUCLEAR DIVISION PROTEIN 1 HOMOLOG"/>
    <property type="match status" value="1"/>
</dbReference>
<keyword evidence="3" id="KW-1133">Transmembrane helix</keyword>
<sequence>MAGLSRLSARERPALASSSSALRPRENSAHEEDSTLRRRGCSSQSPNLETCGGSFCDEGKSLSPAPSRRRAPPTLSSQQVPAAVLGAPNTPQSLRRSAAKRRQRRAPAGKNAWNTTKFLRQFEDEQHETQEERLWFPVHSMCQAEGYNLRTLYEALIARHCYARFLDDRGTVLYLELPDSDLPVVEVKACSQDRYETFLRVLAPGARRSSRSPSAFPRAGGASPADRRWAAQADAAPGRVDARPLLSASVQSEEEGPGEDSVDSFLKRHGSLHRDFSAPPRGHFSRGREPEEAEEEAEAEAKEAANRRRERWEASGRRLRAREAHTFDFFHEEARSRSQSSVSSTSSTGRSACAGRCEGREEGDGDSEQLLGAPGRGASRSPDHRGARCERDLGPDDLSDDETAGPSRKHASSRRRREKKTGAVSAALSPTFSLSPAECFGSLESSPNKRGFFGHLLGSQTCFAETRPSTFSSFSPFAWAGAARKTSPFSSEAKRACRGRQDEGVQDAYFSLAEDAARGGDASRVLFWQPRRDMEDREEGVEHEKDREPQADRTGSCFVFSNGAVVVWGGGDVGGAEIRRDMLSTLVWFLGRFATGFLRVDMTQEDVMFYSYIDDLRKWSSASAIPRRRIKQNRLYLKTRDVSEKLAASFAIAQSVRLDVYEALVNDTIARVQEVPERMSRLGCDFSAEEGRQSGWRSLLHFPSFLKERDEEHSDAYNKQFADLSVRIITVNIVENFLDVPDFFWEDDKWQAFWHRVHHHLQLQERIDILNTRYSCILELLNVVRREQCQDHEFRMTWIIVLLLVAQVVAAAVKYVVLDEP</sequence>
<evidence type="ECO:0000256" key="3">
    <source>
        <dbReference type="SAM" id="Phobius"/>
    </source>
</evidence>
<dbReference type="OrthoDB" id="18302at2759"/>
<feature type="region of interest" description="Disordered" evidence="2">
    <location>
        <begin position="208"/>
        <end position="242"/>
    </location>
</feature>
<dbReference type="VEuPathDB" id="ToxoDB:TGRUB_205150"/>
<comment type="caution">
    <text evidence="5">The sequence shown here is derived from an EMBL/GenBank/DDBJ whole genome shotgun (WGS) entry which is preliminary data.</text>
</comment>
<name>A0A086LRA0_TOXGO</name>
<feature type="compositionally biased region" description="Basic residues" evidence="2">
    <location>
        <begin position="407"/>
        <end position="419"/>
    </location>
</feature>
<dbReference type="Proteomes" id="UP000028834">
    <property type="component" value="Unassembled WGS sequence"/>
</dbReference>
<feature type="compositionally biased region" description="Low complexity" evidence="2">
    <location>
        <begin position="337"/>
        <end position="356"/>
    </location>
</feature>
<feature type="compositionally biased region" description="Basic and acidic residues" evidence="2">
    <location>
        <begin position="381"/>
        <end position="394"/>
    </location>
</feature>